<proteinExistence type="predicted"/>
<dbReference type="Gene3D" id="3.30.160.250">
    <property type="match status" value="1"/>
</dbReference>
<dbReference type="Pfam" id="PF15919">
    <property type="entry name" value="HicB_lk_antitox"/>
    <property type="match status" value="1"/>
</dbReference>
<name>A0ABW1RU36_9LACO</name>
<dbReference type="SUPFAM" id="SSF143100">
    <property type="entry name" value="TTHA1013/TTHA0281-like"/>
    <property type="match status" value="1"/>
</dbReference>
<dbReference type="InterPro" id="IPR031807">
    <property type="entry name" value="HicB-like"/>
</dbReference>
<dbReference type="EMBL" id="JBHSSG010000010">
    <property type="protein sequence ID" value="MFC6178667.1"/>
    <property type="molecule type" value="Genomic_DNA"/>
</dbReference>
<organism evidence="2 3">
    <name type="scientific">Weissella sagaensis</name>
    <dbReference type="NCBI Taxonomy" id="2559928"/>
    <lineage>
        <taxon>Bacteria</taxon>
        <taxon>Bacillati</taxon>
        <taxon>Bacillota</taxon>
        <taxon>Bacilli</taxon>
        <taxon>Lactobacillales</taxon>
        <taxon>Lactobacillaceae</taxon>
        <taxon>Weissella</taxon>
    </lineage>
</organism>
<dbReference type="InterPro" id="IPR035069">
    <property type="entry name" value="TTHA1013/TTHA0281-like"/>
</dbReference>
<dbReference type="Proteomes" id="UP001596158">
    <property type="component" value="Unassembled WGS sequence"/>
</dbReference>
<reference evidence="3" key="1">
    <citation type="journal article" date="2019" name="Int. J. Syst. Evol. Microbiol.">
        <title>The Global Catalogue of Microorganisms (GCM) 10K type strain sequencing project: providing services to taxonomists for standard genome sequencing and annotation.</title>
        <authorList>
            <consortium name="The Broad Institute Genomics Platform"/>
            <consortium name="The Broad Institute Genome Sequencing Center for Infectious Disease"/>
            <person name="Wu L."/>
            <person name="Ma J."/>
        </authorList>
    </citation>
    <scope>NUCLEOTIDE SEQUENCE [LARGE SCALE GENOMIC DNA]</scope>
    <source>
        <strain evidence="3">CCM 8924</strain>
    </source>
</reference>
<dbReference type="RefSeq" id="WP_137600668.1">
    <property type="nucleotide sequence ID" value="NZ_BJDT01000004.1"/>
</dbReference>
<evidence type="ECO:0000313" key="2">
    <source>
        <dbReference type="EMBL" id="MFC6178667.1"/>
    </source>
</evidence>
<protein>
    <submittedName>
        <fullName evidence="2">Type II toxin-antitoxin system HicB family antitoxin</fullName>
    </submittedName>
</protein>
<keyword evidence="3" id="KW-1185">Reference proteome</keyword>
<sequence length="132" mass="14712">MAIRNNKRLIYPVIISEFNDDGHYFVVTSPNIKGMVTQGDTAEEAIYWAEDAIATMLDGTEYPEPQDPSDWEVKDNERIVYVSVDMTAWLKANSKTIRKTITVPKYLSDLAKDNGINVSAVATQALEAALNV</sequence>
<accession>A0ABW1RU36</accession>
<evidence type="ECO:0000259" key="1">
    <source>
        <dbReference type="Pfam" id="PF15919"/>
    </source>
</evidence>
<gene>
    <name evidence="2" type="ORF">ACFQGR_04610</name>
</gene>
<feature type="domain" description="HicB-like antitoxin of toxin-antitoxin system" evidence="1">
    <location>
        <begin position="11"/>
        <end position="108"/>
    </location>
</feature>
<comment type="caution">
    <text evidence="2">The sequence shown here is derived from an EMBL/GenBank/DDBJ whole genome shotgun (WGS) entry which is preliminary data.</text>
</comment>
<evidence type="ECO:0000313" key="3">
    <source>
        <dbReference type="Proteomes" id="UP001596158"/>
    </source>
</evidence>